<keyword evidence="1" id="KW-0812">Transmembrane</keyword>
<keyword evidence="1" id="KW-1133">Transmembrane helix</keyword>
<sequence>MNFKRSPYISTKGVGRVIVALGGFVLYFLAQACGNYIFFKYMDPASALFGAHLLACVVMGSLYLILRRNDQTSNRFRGENFSFRALAVGVAGVVILYVLSYGFVSLIGQPAEPFMADFMVAIRGGQALESVSLLVLITVLAPFGEELAFRHFLMNVFPFNNAVWKSVAIVVTALVFTAIHLQYSYVTTLVSLFVLALMLAYARVFTGGLLVPMVMHACASILAVGLYPVFYS</sequence>
<feature type="transmembrane region" description="Helical" evidence="1">
    <location>
        <begin position="120"/>
        <end position="141"/>
    </location>
</feature>
<evidence type="ECO:0000313" key="6">
    <source>
        <dbReference type="Proteomes" id="UP000282672"/>
    </source>
</evidence>
<organism evidence="3 6">
    <name type="scientific">Pseudomonas prosekii</name>
    <dbReference type="NCBI Taxonomy" id="1148509"/>
    <lineage>
        <taxon>Bacteria</taxon>
        <taxon>Pseudomonadati</taxon>
        <taxon>Pseudomonadota</taxon>
        <taxon>Gammaproteobacteria</taxon>
        <taxon>Pseudomonadales</taxon>
        <taxon>Pseudomonadaceae</taxon>
        <taxon>Pseudomonas</taxon>
    </lineage>
</organism>
<accession>A0A3L8CHK0</accession>
<feature type="transmembrane region" description="Helical" evidence="1">
    <location>
        <begin position="86"/>
        <end position="108"/>
    </location>
</feature>
<reference evidence="5 6" key="1">
    <citation type="journal article" date="2018" name="Front. Microbiol.">
        <title>Discovery of Phloeophagus Beetles as a Source of Pseudomonas Strains That Produce Potentially New Bioactive Substances and Description of Pseudomonas bohemica sp. nov.</title>
        <authorList>
            <person name="Saati-Santamaria Z."/>
            <person name="Lopez-Mondejar R."/>
            <person name="Jimenez-Gomez A."/>
            <person name="Diez-Mendez A."/>
            <person name="Vetrovsky T."/>
            <person name="Igual J.M."/>
            <person name="Velazquez E."/>
            <person name="Kolarik M."/>
            <person name="Rivas R."/>
            <person name="Garcia-Fraile P."/>
        </authorList>
    </citation>
    <scope>NUCLEOTIDE SEQUENCE [LARGE SCALE GENOMIC DNA]</scope>
    <source>
        <strain evidence="3 6">A2-NA12</strain>
        <strain evidence="4 5">A2-NA13</strain>
    </source>
</reference>
<dbReference type="EMBL" id="PEGA01000019">
    <property type="protein sequence ID" value="RLU07403.1"/>
    <property type="molecule type" value="Genomic_DNA"/>
</dbReference>
<dbReference type="EMBL" id="PEGB01000003">
    <property type="protein sequence ID" value="RLU10502.1"/>
    <property type="molecule type" value="Genomic_DNA"/>
</dbReference>
<proteinExistence type="predicted"/>
<dbReference type="Proteomes" id="UP000282672">
    <property type="component" value="Unassembled WGS sequence"/>
</dbReference>
<dbReference type="AlphaFoldDB" id="A0A3L8CHK0"/>
<keyword evidence="5" id="KW-1185">Reference proteome</keyword>
<feature type="transmembrane region" description="Helical" evidence="1">
    <location>
        <begin position="185"/>
        <end position="202"/>
    </location>
</feature>
<feature type="transmembrane region" description="Helical" evidence="1">
    <location>
        <begin position="209"/>
        <end position="230"/>
    </location>
</feature>
<dbReference type="Proteomes" id="UP000282140">
    <property type="component" value="Unassembled WGS sequence"/>
</dbReference>
<dbReference type="Pfam" id="PF02517">
    <property type="entry name" value="Rce1-like"/>
    <property type="match status" value="1"/>
</dbReference>
<feature type="transmembrane region" description="Helical" evidence="1">
    <location>
        <begin position="14"/>
        <end position="39"/>
    </location>
</feature>
<protein>
    <recommendedName>
        <fullName evidence="2">CAAX prenyl protease 2/Lysostaphin resistance protein A-like domain-containing protein</fullName>
    </recommendedName>
</protein>
<dbReference type="PROSITE" id="PS51257">
    <property type="entry name" value="PROKAR_LIPOPROTEIN"/>
    <property type="match status" value="1"/>
</dbReference>
<evidence type="ECO:0000259" key="2">
    <source>
        <dbReference type="Pfam" id="PF02517"/>
    </source>
</evidence>
<feature type="transmembrane region" description="Helical" evidence="1">
    <location>
        <begin position="162"/>
        <end position="179"/>
    </location>
</feature>
<evidence type="ECO:0000313" key="5">
    <source>
        <dbReference type="Proteomes" id="UP000282140"/>
    </source>
</evidence>
<feature type="domain" description="CAAX prenyl protease 2/Lysostaphin resistance protein A-like" evidence="2">
    <location>
        <begin position="130"/>
        <end position="220"/>
    </location>
</feature>
<dbReference type="GO" id="GO:0080120">
    <property type="term" value="P:CAAX-box protein maturation"/>
    <property type="evidence" value="ECO:0007669"/>
    <property type="project" value="UniProtKB-ARBA"/>
</dbReference>
<feature type="transmembrane region" description="Helical" evidence="1">
    <location>
        <begin position="45"/>
        <end position="66"/>
    </location>
</feature>
<gene>
    <name evidence="3" type="ORF">CS076_18300</name>
    <name evidence="4" type="ORF">CS078_10315</name>
</gene>
<evidence type="ECO:0000313" key="4">
    <source>
        <dbReference type="EMBL" id="RLU10502.1"/>
    </source>
</evidence>
<evidence type="ECO:0000313" key="3">
    <source>
        <dbReference type="EMBL" id="RLU07403.1"/>
    </source>
</evidence>
<evidence type="ECO:0000256" key="1">
    <source>
        <dbReference type="SAM" id="Phobius"/>
    </source>
</evidence>
<dbReference type="InterPro" id="IPR003675">
    <property type="entry name" value="Rce1/LyrA-like_dom"/>
</dbReference>
<name>A0A3L8CHK0_9PSED</name>
<dbReference type="GO" id="GO:0004175">
    <property type="term" value="F:endopeptidase activity"/>
    <property type="evidence" value="ECO:0007669"/>
    <property type="project" value="UniProtKB-ARBA"/>
</dbReference>
<keyword evidence="1" id="KW-0472">Membrane</keyword>
<comment type="caution">
    <text evidence="3">The sequence shown here is derived from an EMBL/GenBank/DDBJ whole genome shotgun (WGS) entry which is preliminary data.</text>
</comment>